<evidence type="ECO:0000256" key="5">
    <source>
        <dbReference type="ARBA" id="ARBA00022840"/>
    </source>
</evidence>
<feature type="compositionally biased region" description="Low complexity" evidence="8">
    <location>
        <begin position="686"/>
        <end position="712"/>
    </location>
</feature>
<dbReference type="EMBL" id="MVBO01000146">
    <property type="protein sequence ID" value="OZJ02513.1"/>
    <property type="molecule type" value="Genomic_DNA"/>
</dbReference>
<reference evidence="10 11" key="1">
    <citation type="journal article" date="2017" name="Mycologia">
        <title>Bifiguratus adelaidae, gen. et sp. nov., a new member of Mucoromycotina in endophytic and soil-dwelling habitats.</title>
        <authorList>
            <person name="Torres-Cruz T.J."/>
            <person name="Billingsley Tobias T.L."/>
            <person name="Almatruk M."/>
            <person name="Hesse C."/>
            <person name="Kuske C.R."/>
            <person name="Desiro A."/>
            <person name="Benucci G.M."/>
            <person name="Bonito G."/>
            <person name="Stajich J.E."/>
            <person name="Dunlap C."/>
            <person name="Arnold A.E."/>
            <person name="Porras-Alfaro A."/>
        </authorList>
    </citation>
    <scope>NUCLEOTIDE SEQUENCE [LARGE SCALE GENOMIC DNA]</scope>
    <source>
        <strain evidence="10 11">AZ0501</strain>
    </source>
</reference>
<dbReference type="GO" id="GO:0005524">
    <property type="term" value="F:ATP binding"/>
    <property type="evidence" value="ECO:0007669"/>
    <property type="project" value="UniProtKB-UniRule"/>
</dbReference>
<dbReference type="Pfam" id="PF21127">
    <property type="entry name" value="ATG1-like_MIT2"/>
    <property type="match status" value="1"/>
</dbReference>
<dbReference type="GO" id="GO:0010506">
    <property type="term" value="P:regulation of autophagy"/>
    <property type="evidence" value="ECO:0007669"/>
    <property type="project" value="InterPro"/>
</dbReference>
<dbReference type="SMART" id="SM00220">
    <property type="entry name" value="S_TKc"/>
    <property type="match status" value="1"/>
</dbReference>
<dbReference type="GO" id="GO:0005829">
    <property type="term" value="C:cytosol"/>
    <property type="evidence" value="ECO:0007669"/>
    <property type="project" value="TreeGrafter"/>
</dbReference>
<dbReference type="GO" id="GO:0061709">
    <property type="term" value="P:reticulophagy"/>
    <property type="evidence" value="ECO:0007669"/>
    <property type="project" value="TreeGrafter"/>
</dbReference>
<feature type="region of interest" description="Disordered" evidence="8">
    <location>
        <begin position="676"/>
        <end position="749"/>
    </location>
</feature>
<evidence type="ECO:0000256" key="1">
    <source>
        <dbReference type="ARBA" id="ARBA00012513"/>
    </source>
</evidence>
<dbReference type="PROSITE" id="PS50011">
    <property type="entry name" value="PROTEIN_KINASE_DOM"/>
    <property type="match status" value="1"/>
</dbReference>
<feature type="region of interest" description="Disordered" evidence="8">
    <location>
        <begin position="1"/>
        <end position="21"/>
    </location>
</feature>
<feature type="region of interest" description="Disordered" evidence="8">
    <location>
        <begin position="502"/>
        <end position="620"/>
    </location>
</feature>
<dbReference type="AlphaFoldDB" id="A0A261XVY8"/>
<dbReference type="GO" id="GO:0034045">
    <property type="term" value="C:phagophore assembly site membrane"/>
    <property type="evidence" value="ECO:0007669"/>
    <property type="project" value="TreeGrafter"/>
</dbReference>
<evidence type="ECO:0000259" key="9">
    <source>
        <dbReference type="PROSITE" id="PS50011"/>
    </source>
</evidence>
<protein>
    <recommendedName>
        <fullName evidence="1">non-specific serine/threonine protein kinase</fullName>
        <ecNumber evidence="1">2.7.11.1</ecNumber>
    </recommendedName>
    <alternativeName>
        <fullName evidence="6">Autophagy-related protein 1</fullName>
    </alternativeName>
</protein>
<keyword evidence="11" id="KW-1185">Reference proteome</keyword>
<dbReference type="Gene3D" id="3.30.200.20">
    <property type="entry name" value="Phosphorylase Kinase, domain 1"/>
    <property type="match status" value="1"/>
</dbReference>
<dbReference type="InterPro" id="IPR017441">
    <property type="entry name" value="Protein_kinase_ATP_BS"/>
</dbReference>
<dbReference type="PROSITE" id="PS00108">
    <property type="entry name" value="PROTEIN_KINASE_ST"/>
    <property type="match status" value="1"/>
</dbReference>
<dbReference type="InterPro" id="IPR045269">
    <property type="entry name" value="Atg1-like"/>
</dbReference>
<keyword evidence="2" id="KW-0808">Transferase</keyword>
<dbReference type="SUPFAM" id="SSF56112">
    <property type="entry name" value="Protein kinase-like (PK-like)"/>
    <property type="match status" value="1"/>
</dbReference>
<dbReference type="InterPro" id="IPR000719">
    <property type="entry name" value="Prot_kinase_dom"/>
</dbReference>
<keyword evidence="4" id="KW-0418">Kinase</keyword>
<dbReference type="GO" id="GO:0034727">
    <property type="term" value="P:piecemeal microautophagy of the nucleus"/>
    <property type="evidence" value="ECO:0007669"/>
    <property type="project" value="TreeGrafter"/>
</dbReference>
<accession>A0A261XVY8</accession>
<feature type="compositionally biased region" description="Basic and acidic residues" evidence="8">
    <location>
        <begin position="602"/>
        <end position="620"/>
    </location>
</feature>
<dbReference type="GO" id="GO:0000422">
    <property type="term" value="P:autophagy of mitochondrion"/>
    <property type="evidence" value="ECO:0007669"/>
    <property type="project" value="TreeGrafter"/>
</dbReference>
<feature type="region of interest" description="Disordered" evidence="8">
    <location>
        <begin position="357"/>
        <end position="406"/>
    </location>
</feature>
<dbReference type="InterPro" id="IPR011009">
    <property type="entry name" value="Kinase-like_dom_sf"/>
</dbReference>
<sequence length="1051" mass="116329">MATRTSNEDLARSSSSSTAENTPLGDYVIGHKIGQGSFATVYVAHLKNDRSQQAAVKSVVRSKLTNRLVQNLESEISILKSIHHDHIVGLMDCIKTETHIHLIMEYCSMGDLSAYIKRKRNGSTTRMFPYGLPEVIGRHFLKQLASALEFLRSQNLIHRDIKPQNLLLAPYLGRPNNDKFVGLMELPTLKIADFGFARFLPSQSLAETLCGSPLYMAPEILRYEKYDAKADLWSVGAVLYEIVTGKPPFRAQNYVELLKKIERGGDRIKFPGETSGESVSGHTQVFSADDLSDVFVGSLASGMTSTQVISDELKNFIRRLLKRNPVERISFGEFFSHPAIVRDITVARDEARAISAGTELTSDHSQPRQSQRLSPALDRRPSDGGQRRQEGGQVGNAHMQQMGYQQPRRERLPINAYPQHPRNDIYEIPPFANINSPNTLLRSPMHEQADLLSGNERRHSHPRRPHSEDQGLAYLIPQPHGVERRFSGGDRLDSRGMIVHQRYGQSSPSPPTHMRGRSGQHLADQAMIRSPTEPGAQYAQQHHPISPHQRSSHHSNTPQNQYGTSYPTEATLSSRRPTIRPLRSNSYDVSSPPGSLLIQGARSKDKDSVESEKSRSRQAEEDVLFEREYVVVEKRAVEVNELADGKCCISEYIGKYHNANQFPEVASSPKIQTLARRPQQNLPHHTAPSSLPTTSNSPMTPTSYAPSPSPTSLVSFQNSPLHALPTAGTSYSPGPTLGDPKTLSHRPSTGSALTKAISMASMRLFGTGNSPPRLNDRGSALPSPTAGTLDRRPSLLGGVGSLVVFDGAPTGDAEEESVLKLIEDAACKAYAVAHFADDKFYTLIPAPPNADPFMAEERPGKDGDALSTRYGPSFPSSPDPNLAEETLVLYLKALALLQTGLDAAKDYWSKVSRGYVSSRGASPRLNAAVQWMRDRFNECLERAEYAKSKCPNDNDEGNWDICMEKLLYDHALEMSRNAAVNELVGEDLAGCEKAYQIAIWMLEAILDTRSQSEEEAMDDEDRRVVQKFVTSITNRLNALRKKLDGYRGPAE</sequence>
<evidence type="ECO:0000313" key="10">
    <source>
        <dbReference type="EMBL" id="OZJ02513.1"/>
    </source>
</evidence>
<feature type="compositionally biased region" description="Polar residues" evidence="8">
    <location>
        <begin position="554"/>
        <end position="576"/>
    </location>
</feature>
<feature type="compositionally biased region" description="Basic and acidic residues" evidence="8">
    <location>
        <begin position="1"/>
        <end position="11"/>
    </location>
</feature>
<dbReference type="PANTHER" id="PTHR24348:SF22">
    <property type="entry name" value="NON-SPECIFIC SERINE_THREONINE PROTEIN KINASE"/>
    <property type="match status" value="1"/>
</dbReference>
<dbReference type="GO" id="GO:0004674">
    <property type="term" value="F:protein serine/threonine kinase activity"/>
    <property type="evidence" value="ECO:0007669"/>
    <property type="project" value="UniProtKB-EC"/>
</dbReference>
<evidence type="ECO:0000256" key="4">
    <source>
        <dbReference type="ARBA" id="ARBA00022777"/>
    </source>
</evidence>
<dbReference type="OrthoDB" id="346907at2759"/>
<dbReference type="CDD" id="cd14009">
    <property type="entry name" value="STKc_ATG1_ULK_like"/>
    <property type="match status" value="1"/>
</dbReference>
<evidence type="ECO:0000256" key="8">
    <source>
        <dbReference type="SAM" id="MobiDB-lite"/>
    </source>
</evidence>
<dbReference type="Pfam" id="PF12063">
    <property type="entry name" value="ATG1-like_MIT1"/>
    <property type="match status" value="1"/>
</dbReference>
<feature type="compositionally biased region" description="Basic and acidic residues" evidence="8">
    <location>
        <begin position="377"/>
        <end position="390"/>
    </location>
</feature>
<organism evidence="10 11">
    <name type="scientific">Bifiguratus adelaidae</name>
    <dbReference type="NCBI Taxonomy" id="1938954"/>
    <lineage>
        <taxon>Eukaryota</taxon>
        <taxon>Fungi</taxon>
        <taxon>Fungi incertae sedis</taxon>
        <taxon>Mucoromycota</taxon>
        <taxon>Mucoromycotina</taxon>
        <taxon>Endogonomycetes</taxon>
        <taxon>Endogonales</taxon>
        <taxon>Endogonales incertae sedis</taxon>
        <taxon>Bifiguratus</taxon>
    </lineage>
</organism>
<evidence type="ECO:0000256" key="2">
    <source>
        <dbReference type="ARBA" id="ARBA00022679"/>
    </source>
</evidence>
<dbReference type="GO" id="GO:0000045">
    <property type="term" value="P:autophagosome assembly"/>
    <property type="evidence" value="ECO:0007669"/>
    <property type="project" value="TreeGrafter"/>
</dbReference>
<feature type="domain" description="Protein kinase" evidence="9">
    <location>
        <begin position="27"/>
        <end position="340"/>
    </location>
</feature>
<dbReference type="Proteomes" id="UP000242875">
    <property type="component" value="Unassembled WGS sequence"/>
</dbReference>
<evidence type="ECO:0000256" key="6">
    <source>
        <dbReference type="ARBA" id="ARBA00030237"/>
    </source>
</evidence>
<dbReference type="InterPro" id="IPR008271">
    <property type="entry name" value="Ser/Thr_kinase_AS"/>
</dbReference>
<name>A0A261XVY8_9FUNG</name>
<dbReference type="EC" id="2.7.11.1" evidence="1"/>
<feature type="compositionally biased region" description="Polar residues" evidence="8">
    <location>
        <begin position="583"/>
        <end position="593"/>
    </location>
</feature>
<feature type="compositionally biased region" description="Polar residues" evidence="8">
    <location>
        <begin position="12"/>
        <end position="21"/>
    </location>
</feature>
<dbReference type="Pfam" id="PF00069">
    <property type="entry name" value="Pkinase"/>
    <property type="match status" value="1"/>
</dbReference>
<dbReference type="PANTHER" id="PTHR24348">
    <property type="entry name" value="SERINE/THREONINE-PROTEIN KINASE UNC-51-RELATED"/>
    <property type="match status" value="1"/>
</dbReference>
<evidence type="ECO:0000256" key="7">
    <source>
        <dbReference type="PROSITE-ProRule" id="PRU10141"/>
    </source>
</evidence>
<gene>
    <name evidence="10" type="ORF">BZG36_04253</name>
</gene>
<dbReference type="InterPro" id="IPR048941">
    <property type="entry name" value="ATG1-like_MIT2"/>
</dbReference>
<dbReference type="GO" id="GO:0005776">
    <property type="term" value="C:autophagosome"/>
    <property type="evidence" value="ECO:0007669"/>
    <property type="project" value="TreeGrafter"/>
</dbReference>
<keyword evidence="5 7" id="KW-0067">ATP-binding</keyword>
<keyword evidence="3 7" id="KW-0547">Nucleotide-binding</keyword>
<dbReference type="PROSITE" id="PS00107">
    <property type="entry name" value="PROTEIN_KINASE_ATP"/>
    <property type="match status" value="1"/>
</dbReference>
<feature type="binding site" evidence="7">
    <location>
        <position position="57"/>
    </location>
    <ligand>
        <name>ATP</name>
        <dbReference type="ChEBI" id="CHEBI:30616"/>
    </ligand>
</feature>
<dbReference type="FunFam" id="3.30.200.20:FF:000042">
    <property type="entry name" value="Aurora kinase A"/>
    <property type="match status" value="1"/>
</dbReference>
<dbReference type="Gene3D" id="1.10.510.10">
    <property type="entry name" value="Transferase(Phosphotransferase) domain 1"/>
    <property type="match status" value="1"/>
</dbReference>
<proteinExistence type="predicted"/>
<evidence type="ECO:0000256" key="3">
    <source>
        <dbReference type="ARBA" id="ARBA00022741"/>
    </source>
</evidence>
<dbReference type="GO" id="GO:0042594">
    <property type="term" value="P:response to starvation"/>
    <property type="evidence" value="ECO:0007669"/>
    <property type="project" value="TreeGrafter"/>
</dbReference>
<evidence type="ECO:0000313" key="11">
    <source>
        <dbReference type="Proteomes" id="UP000242875"/>
    </source>
</evidence>
<dbReference type="InterPro" id="IPR022708">
    <property type="entry name" value="Atg1-like_tMIT"/>
</dbReference>
<comment type="caution">
    <text evidence="10">The sequence shown here is derived from an EMBL/GenBank/DDBJ whole genome shotgun (WGS) entry which is preliminary data.</text>
</comment>